<keyword evidence="2" id="KW-1185">Reference proteome</keyword>
<protein>
    <submittedName>
        <fullName evidence="1">Uncharacterized protein</fullName>
    </submittedName>
</protein>
<gene>
    <name evidence="1" type="ORF">HO173_013221</name>
</gene>
<dbReference type="EMBL" id="JACCJC010000134">
    <property type="protein sequence ID" value="KAF6223174.1"/>
    <property type="molecule type" value="Genomic_DNA"/>
</dbReference>
<dbReference type="GeneID" id="59294849"/>
<evidence type="ECO:0000313" key="2">
    <source>
        <dbReference type="Proteomes" id="UP000578531"/>
    </source>
</evidence>
<dbReference type="RefSeq" id="XP_037158048.1">
    <property type="nucleotide sequence ID" value="XM_037315045.1"/>
</dbReference>
<dbReference type="Gene3D" id="1.10.287.1250">
    <property type="match status" value="1"/>
</dbReference>
<dbReference type="Proteomes" id="UP000578531">
    <property type="component" value="Unassembled WGS sequence"/>
</dbReference>
<comment type="caution">
    <text evidence="1">The sequence shown here is derived from an EMBL/GenBank/DDBJ whole genome shotgun (WGS) entry which is preliminary data.</text>
</comment>
<accession>A0A8H6FCU3</accession>
<reference evidence="1 2" key="1">
    <citation type="journal article" date="2020" name="Genomics">
        <title>Complete, high-quality genomes from long-read metagenomic sequencing of two wolf lichen thalli reveals enigmatic genome architecture.</title>
        <authorList>
            <person name="McKenzie S.K."/>
            <person name="Walston R.F."/>
            <person name="Allen J.L."/>
        </authorList>
    </citation>
    <scope>NUCLEOTIDE SEQUENCE [LARGE SCALE GENOMIC DNA]</scope>
    <source>
        <strain evidence="1">WasteWater2</strain>
    </source>
</reference>
<sequence>MVGLGPRRQPSRKGSMADVPDDLLEQIKYLENVFTVDQAKLKEVTNHFVKELEKGKSPVLLRR</sequence>
<name>A0A8H6FCU3_9LECA</name>
<organism evidence="1 2">
    <name type="scientific">Letharia columbiana</name>
    <dbReference type="NCBI Taxonomy" id="112416"/>
    <lineage>
        <taxon>Eukaryota</taxon>
        <taxon>Fungi</taxon>
        <taxon>Dikarya</taxon>
        <taxon>Ascomycota</taxon>
        <taxon>Pezizomycotina</taxon>
        <taxon>Lecanoromycetes</taxon>
        <taxon>OSLEUM clade</taxon>
        <taxon>Lecanoromycetidae</taxon>
        <taxon>Lecanorales</taxon>
        <taxon>Lecanorineae</taxon>
        <taxon>Parmeliaceae</taxon>
        <taxon>Letharia</taxon>
    </lineage>
</organism>
<dbReference type="AlphaFoldDB" id="A0A8H6FCU3"/>
<evidence type="ECO:0000313" key="1">
    <source>
        <dbReference type="EMBL" id="KAF6223174.1"/>
    </source>
</evidence>
<proteinExistence type="predicted"/>
<dbReference type="OrthoDB" id="5422570at2759"/>